<keyword evidence="3" id="KW-1185">Reference proteome</keyword>
<evidence type="ECO:0000313" key="4">
    <source>
        <dbReference type="RefSeq" id="XP_071929560.1"/>
    </source>
</evidence>
<feature type="region of interest" description="Disordered" evidence="2">
    <location>
        <begin position="1"/>
        <end position="58"/>
    </location>
</feature>
<feature type="coiled-coil region" evidence="1">
    <location>
        <begin position="1254"/>
        <end position="1291"/>
    </location>
</feature>
<dbReference type="Proteomes" id="UP001652660">
    <property type="component" value="Unplaced"/>
</dbReference>
<feature type="compositionally biased region" description="Polar residues" evidence="2">
    <location>
        <begin position="1160"/>
        <end position="1169"/>
    </location>
</feature>
<dbReference type="PANTHER" id="PTHR35120">
    <property type="entry name" value="HISTONE ACETYLTRANSFERASE KAT6B-LIKE"/>
    <property type="match status" value="1"/>
</dbReference>
<evidence type="ECO:0000313" key="3">
    <source>
        <dbReference type="Proteomes" id="UP001652660"/>
    </source>
</evidence>
<accession>A0ABM4WCS9</accession>
<feature type="compositionally biased region" description="Basic residues" evidence="2">
    <location>
        <begin position="17"/>
        <end position="26"/>
    </location>
</feature>
<feature type="compositionally biased region" description="Polar residues" evidence="2">
    <location>
        <begin position="32"/>
        <end position="43"/>
    </location>
</feature>
<evidence type="ECO:0008006" key="5">
    <source>
        <dbReference type="Google" id="ProtNLM"/>
    </source>
</evidence>
<evidence type="ECO:0000256" key="1">
    <source>
        <dbReference type="SAM" id="Coils"/>
    </source>
</evidence>
<proteinExistence type="predicted"/>
<evidence type="ECO:0000256" key="2">
    <source>
        <dbReference type="SAM" id="MobiDB-lite"/>
    </source>
</evidence>
<gene>
    <name evidence="4" type="primary">LOC140032678</name>
</gene>
<dbReference type="RefSeq" id="XP_071929560.1">
    <property type="nucleotide sequence ID" value="XM_072073459.1"/>
</dbReference>
<feature type="region of interest" description="Disordered" evidence="2">
    <location>
        <begin position="1197"/>
        <end position="1220"/>
    </location>
</feature>
<dbReference type="GeneID" id="140032678"/>
<name>A0ABM4WCS9_COFAR</name>
<sequence>MARLRARKPQRDAPILKAKKPKKPKRQREVLKTNNKPASSLLRSSADHEQNLESHQKPCLDITLPSQILSDFDPKSFSKTQPIQSMPSSPKTLSHLAIVPFNNPSLKAGTVSSRKKGKSRMTCHWNKKKMETLTKHFNPIPFSPKRVPSLDIASHQSLLSTLGLWDFFHLDFDQELRTDLIKELVVFYNSKRHPYCKSYVNGLSVTLSRGALAKALHLPLKSRSRRSLVAKGGGEDGLLMLSEEEGLFLEEIVWGWLVLQDDGSMVIEEVLKFTRCVRERMLEEVDWAGLIWFMVERELSKGQDLVNCYYASHMQILLKHQLPKLFESEDVKNVIGEEAHLLDVPVENVLGEESNLLDLQMLDVEDSRNVDKQVIFFDEEFSKESVASVVKDAWITEIGQEDENILVKCYKRRTQYLEKCRKERKLCMVDDVGNTIAARDCEGEEIENQQNDVYLLDGEFGNEQQIKGVNHDQHEYELQSMNEEDEKVGENADELKGDEMDHQQGNLSCMPANERKDLESSSYVGMLKNLDKVKVSTEIVSSGMDHLNWRERDNQQFNVAAKQENGERKSSLEVSEEGVKDAVNMLMNEETHEEGLKTEQLTDLTVSGVDVTDIQGMENQQTCLVSNQENGEKRFGIEGSLEEEQHVRAESILDEQHAAQTEPGIELTVVQGEKEVEEMEGLAEEACKVETDELLDNGEKVMQKLYMQVDLCAAKHNTSHENALKEGVNQEGHATQTEPGNEWMVVQREKEAEGMEGLAKEVCEAEIGELLDKTENAMQNVDLSAKEHNIFHENALEEGVNQEDTHLRDSLMRSEEENIEPESMDVNEFLRADVVSKQITLNAKTCKGGSDHHIETTEEDIICLEHEENDEREQQLCKSNASEDSVLQQCAPTNVEVCEIHKGKIQVVETNISNDLPMEVLAKDIYEAEIHNLLDNRENVMQNIQVDLKADKHIILHENVLGEEENQEGMNSSKSCGENVGVDATVWNEILGADNDNMQVTSNAEPSRGGSEYVTETKGEDVMYLEHEENDKRKFQLSESNISERLVLQNCTPGDVAGTEVHKEKIPGDVAGTEVHKEKIQVVETNTFHDPPKECTSIEDLYSAHGVRSTCENEMPLSAPNNNFNHSIIELPIPNLDVHIGELIPSVHTEAQQRKDVHPSATSLENFESQPDIGMNMVGSSFDNSLRSEICSLNNSQYEHVTESQKRTRSDDAENNESLDLESCTKQMEVWMSRLKNAAKKRARADGEISAMLLRKIEEQNKIIEEQNKIIQQYEKLKNKEQQKKQKDIRRYERELRLMQGVLFDYRRALKEIDKSYSKYRERCQLPEEPLYMDDPCGGGKVILAAEFNRLSLESQNKATQVSIEGMMKNFTHEWVDKFEEYFIELDHLCHRLEDVEISVSSLKGKVLNPQDPGT</sequence>
<keyword evidence="1" id="KW-0175">Coiled coil</keyword>
<feature type="compositionally biased region" description="Basic and acidic residues" evidence="2">
    <location>
        <begin position="45"/>
        <end position="58"/>
    </location>
</feature>
<dbReference type="PANTHER" id="PTHR35120:SF2">
    <property type="entry name" value="AMINOTRANSFERASE-LIKE PLANT MOBILE DOMAIN-CONTAINING PROTEIN"/>
    <property type="match status" value="1"/>
</dbReference>
<feature type="compositionally biased region" description="Basic and acidic residues" evidence="2">
    <location>
        <begin position="1200"/>
        <end position="1212"/>
    </location>
</feature>
<protein>
    <recommendedName>
        <fullName evidence="5">Myosin-1-like</fullName>
    </recommendedName>
</protein>
<organism evidence="3 4">
    <name type="scientific">Coffea arabica</name>
    <name type="common">Arabian coffee</name>
    <dbReference type="NCBI Taxonomy" id="13443"/>
    <lineage>
        <taxon>Eukaryota</taxon>
        <taxon>Viridiplantae</taxon>
        <taxon>Streptophyta</taxon>
        <taxon>Embryophyta</taxon>
        <taxon>Tracheophyta</taxon>
        <taxon>Spermatophyta</taxon>
        <taxon>Magnoliopsida</taxon>
        <taxon>eudicotyledons</taxon>
        <taxon>Gunneridae</taxon>
        <taxon>Pentapetalae</taxon>
        <taxon>asterids</taxon>
        <taxon>lamiids</taxon>
        <taxon>Gentianales</taxon>
        <taxon>Rubiaceae</taxon>
        <taxon>Ixoroideae</taxon>
        <taxon>Gardenieae complex</taxon>
        <taxon>Bertiereae - Coffeeae clade</taxon>
        <taxon>Coffeeae</taxon>
        <taxon>Coffea</taxon>
    </lineage>
</organism>
<reference evidence="4" key="1">
    <citation type="submission" date="2025-08" db="UniProtKB">
        <authorList>
            <consortium name="RefSeq"/>
        </authorList>
    </citation>
    <scope>IDENTIFICATION</scope>
    <source>
        <tissue evidence="4">Leaves</tissue>
    </source>
</reference>
<feature type="region of interest" description="Disordered" evidence="2">
    <location>
        <begin position="1150"/>
        <end position="1172"/>
    </location>
</feature>